<keyword evidence="7" id="KW-1185">Reference proteome</keyword>
<accession>A0ABS7F0L8</accession>
<dbReference type="InterPro" id="IPR014710">
    <property type="entry name" value="RmlC-like_jellyroll"/>
</dbReference>
<dbReference type="PANTHER" id="PTHR24567:SF26">
    <property type="entry name" value="REGULATORY PROTEIN YEIL"/>
    <property type="match status" value="1"/>
</dbReference>
<feature type="domain" description="HTH crp-type" evidence="5">
    <location>
        <begin position="178"/>
        <end position="247"/>
    </location>
</feature>
<dbReference type="InterPro" id="IPR036388">
    <property type="entry name" value="WH-like_DNA-bd_sf"/>
</dbReference>
<dbReference type="PANTHER" id="PTHR24567">
    <property type="entry name" value="CRP FAMILY TRANSCRIPTIONAL REGULATORY PROTEIN"/>
    <property type="match status" value="1"/>
</dbReference>
<dbReference type="Pfam" id="PF00027">
    <property type="entry name" value="cNMP_binding"/>
    <property type="match status" value="1"/>
</dbReference>
<feature type="domain" description="Cyclic nucleotide-binding" evidence="4">
    <location>
        <begin position="44"/>
        <end position="164"/>
    </location>
</feature>
<dbReference type="CDD" id="cd00038">
    <property type="entry name" value="CAP_ED"/>
    <property type="match status" value="1"/>
</dbReference>
<dbReference type="InterPro" id="IPR018490">
    <property type="entry name" value="cNMP-bd_dom_sf"/>
</dbReference>
<dbReference type="Gene3D" id="1.10.10.10">
    <property type="entry name" value="Winged helix-like DNA-binding domain superfamily/Winged helix DNA-binding domain"/>
    <property type="match status" value="1"/>
</dbReference>
<organism evidence="6 7">
    <name type="scientific">Caldovatus aquaticus</name>
    <dbReference type="NCBI Taxonomy" id="2865671"/>
    <lineage>
        <taxon>Bacteria</taxon>
        <taxon>Pseudomonadati</taxon>
        <taxon>Pseudomonadota</taxon>
        <taxon>Alphaproteobacteria</taxon>
        <taxon>Acetobacterales</taxon>
        <taxon>Roseomonadaceae</taxon>
        <taxon>Caldovatus</taxon>
    </lineage>
</organism>
<keyword evidence="1" id="KW-0805">Transcription regulation</keyword>
<keyword evidence="2" id="KW-0238">DNA-binding</keyword>
<dbReference type="InterPro" id="IPR036390">
    <property type="entry name" value="WH_DNA-bd_sf"/>
</dbReference>
<protein>
    <submittedName>
        <fullName evidence="6">Helix-turn-helix domain-containing protein</fullName>
    </submittedName>
</protein>
<dbReference type="SUPFAM" id="SSF51206">
    <property type="entry name" value="cAMP-binding domain-like"/>
    <property type="match status" value="1"/>
</dbReference>
<dbReference type="PRINTS" id="PR00034">
    <property type="entry name" value="HTHCRP"/>
</dbReference>
<dbReference type="Proteomes" id="UP001519924">
    <property type="component" value="Unassembled WGS sequence"/>
</dbReference>
<dbReference type="RefSeq" id="WP_220116372.1">
    <property type="nucleotide sequence ID" value="NZ_JAHZUY010000007.1"/>
</dbReference>
<dbReference type="SMART" id="SM00419">
    <property type="entry name" value="HTH_CRP"/>
    <property type="match status" value="1"/>
</dbReference>
<sequence length="250" mass="27375">MPHRDLIHIKVCAPPFGEPVANAEGAMPTTSRTPNLELLRRSPFFAAAGETAMACLLRPSFTQQLPRATILFDQHEIPDFVHLLLSGSIGLKARAETGEETCVEIFGAGELFLVPAAVLRLPYLASGVALTEIRVLMIPADTFREGIAQDPALARATIELLSRHWRLMVDQVVDLKLRPAERRVARFLARRVPEEAGAGPAELPEPRAAIAARLGMTPETLSRALASLEQQGLIRMSARRADVLDRARLQ</sequence>
<evidence type="ECO:0000256" key="3">
    <source>
        <dbReference type="ARBA" id="ARBA00023163"/>
    </source>
</evidence>
<dbReference type="PROSITE" id="PS51063">
    <property type="entry name" value="HTH_CRP_2"/>
    <property type="match status" value="1"/>
</dbReference>
<evidence type="ECO:0000313" key="7">
    <source>
        <dbReference type="Proteomes" id="UP001519924"/>
    </source>
</evidence>
<reference evidence="6 7" key="1">
    <citation type="submission" date="2021-08" db="EMBL/GenBank/DDBJ databases">
        <title>Caldovatus sediminis gen. nov., sp. nov., a moderately thermophilic bacterium isolated from a hot spring.</title>
        <authorList>
            <person name="Hu C.-J."/>
            <person name="Li W.-J."/>
            <person name="Xian W.-D."/>
        </authorList>
    </citation>
    <scope>NUCLEOTIDE SEQUENCE [LARGE SCALE GENOMIC DNA]</scope>
    <source>
        <strain evidence="6 7">SYSU G05006</strain>
    </source>
</reference>
<dbReference type="Gene3D" id="2.60.120.10">
    <property type="entry name" value="Jelly Rolls"/>
    <property type="match status" value="1"/>
</dbReference>
<evidence type="ECO:0000313" key="6">
    <source>
        <dbReference type="EMBL" id="MBW8268873.1"/>
    </source>
</evidence>
<name>A0ABS7F0L8_9PROT</name>
<dbReference type="InterPro" id="IPR012318">
    <property type="entry name" value="HTH_CRP"/>
</dbReference>
<dbReference type="SMART" id="SM00100">
    <property type="entry name" value="cNMP"/>
    <property type="match status" value="1"/>
</dbReference>
<proteinExistence type="predicted"/>
<dbReference type="SUPFAM" id="SSF46785">
    <property type="entry name" value="Winged helix' DNA-binding domain"/>
    <property type="match status" value="1"/>
</dbReference>
<dbReference type="PROSITE" id="PS50042">
    <property type="entry name" value="CNMP_BINDING_3"/>
    <property type="match status" value="1"/>
</dbReference>
<dbReference type="InterPro" id="IPR000595">
    <property type="entry name" value="cNMP-bd_dom"/>
</dbReference>
<dbReference type="Pfam" id="PF13545">
    <property type="entry name" value="HTH_Crp_2"/>
    <property type="match status" value="1"/>
</dbReference>
<comment type="caution">
    <text evidence="6">The sequence shown here is derived from an EMBL/GenBank/DDBJ whole genome shotgun (WGS) entry which is preliminary data.</text>
</comment>
<evidence type="ECO:0000256" key="1">
    <source>
        <dbReference type="ARBA" id="ARBA00023015"/>
    </source>
</evidence>
<dbReference type="InterPro" id="IPR050397">
    <property type="entry name" value="Env_Response_Regulators"/>
</dbReference>
<evidence type="ECO:0000259" key="5">
    <source>
        <dbReference type="PROSITE" id="PS51063"/>
    </source>
</evidence>
<evidence type="ECO:0000259" key="4">
    <source>
        <dbReference type="PROSITE" id="PS50042"/>
    </source>
</evidence>
<keyword evidence="3" id="KW-0804">Transcription</keyword>
<gene>
    <name evidence="6" type="ORF">K1J50_05175</name>
</gene>
<dbReference type="EMBL" id="JAHZUY010000007">
    <property type="protein sequence ID" value="MBW8268873.1"/>
    <property type="molecule type" value="Genomic_DNA"/>
</dbReference>
<evidence type="ECO:0000256" key="2">
    <source>
        <dbReference type="ARBA" id="ARBA00023125"/>
    </source>
</evidence>